<comment type="similarity">
    <text evidence="3">Belongs to the short-chain dehydrogenases/reductases (SDR) family.</text>
</comment>
<dbReference type="PRINTS" id="PR00081">
    <property type="entry name" value="GDHRDH"/>
</dbReference>
<dbReference type="GO" id="GO:0005737">
    <property type="term" value="C:cytoplasm"/>
    <property type="evidence" value="ECO:0007669"/>
    <property type="project" value="TreeGrafter"/>
</dbReference>
<keyword evidence="1" id="KW-0521">NADP</keyword>
<dbReference type="InterPro" id="IPR051468">
    <property type="entry name" value="Fungal_SecMetab_SDRs"/>
</dbReference>
<name>A0A914E958_9BILA</name>
<reference evidence="5" key="1">
    <citation type="submission" date="2022-11" db="UniProtKB">
        <authorList>
            <consortium name="WormBaseParasite"/>
        </authorList>
    </citation>
    <scope>IDENTIFICATION</scope>
</reference>
<dbReference type="PRINTS" id="PR00080">
    <property type="entry name" value="SDRFAMILY"/>
</dbReference>
<organism evidence="4 5">
    <name type="scientific">Acrobeloides nanus</name>
    <dbReference type="NCBI Taxonomy" id="290746"/>
    <lineage>
        <taxon>Eukaryota</taxon>
        <taxon>Metazoa</taxon>
        <taxon>Ecdysozoa</taxon>
        <taxon>Nematoda</taxon>
        <taxon>Chromadorea</taxon>
        <taxon>Rhabditida</taxon>
        <taxon>Tylenchina</taxon>
        <taxon>Cephalobomorpha</taxon>
        <taxon>Cephaloboidea</taxon>
        <taxon>Cephalobidae</taxon>
        <taxon>Acrobeloides</taxon>
    </lineage>
</organism>
<sequence length="211" mass="23222">MSSGFGANILVTGADRGIGHGLVQAFAKRDEVKNIFAACYDPEQAEHFHQKVIVIKMDVENDKSIDDAYDETVKLLGNEPLNLLINNAGIGGREGTAYDNAERDAFQKVFNVNATAPAMVTKKFLPLIEKADKEGQRAMIINIGSYGGSISIGYMVRVNIVYGMSKAALHFYTQLMSKFMADTGLHQSSLQRFNCLVWLRNAAASRILQLE</sequence>
<keyword evidence="2" id="KW-0560">Oxidoreductase</keyword>
<dbReference type="PANTHER" id="PTHR43544">
    <property type="entry name" value="SHORT-CHAIN DEHYDROGENASE/REDUCTASE"/>
    <property type="match status" value="1"/>
</dbReference>
<dbReference type="PANTHER" id="PTHR43544:SF7">
    <property type="entry name" value="NADB-LER2"/>
    <property type="match status" value="1"/>
</dbReference>
<protein>
    <submittedName>
        <fullName evidence="5">Uncharacterized protein</fullName>
    </submittedName>
</protein>
<dbReference type="Gene3D" id="3.40.50.720">
    <property type="entry name" value="NAD(P)-binding Rossmann-like Domain"/>
    <property type="match status" value="1"/>
</dbReference>
<evidence type="ECO:0000313" key="4">
    <source>
        <dbReference type="Proteomes" id="UP000887540"/>
    </source>
</evidence>
<dbReference type="Proteomes" id="UP000887540">
    <property type="component" value="Unplaced"/>
</dbReference>
<dbReference type="GO" id="GO:0016491">
    <property type="term" value="F:oxidoreductase activity"/>
    <property type="evidence" value="ECO:0007669"/>
    <property type="project" value="UniProtKB-KW"/>
</dbReference>
<evidence type="ECO:0000256" key="2">
    <source>
        <dbReference type="ARBA" id="ARBA00023002"/>
    </source>
</evidence>
<proteinExistence type="inferred from homology"/>
<dbReference type="InterPro" id="IPR036291">
    <property type="entry name" value="NAD(P)-bd_dom_sf"/>
</dbReference>
<dbReference type="PROSITE" id="PS00061">
    <property type="entry name" value="ADH_SHORT"/>
    <property type="match status" value="1"/>
</dbReference>
<dbReference type="Pfam" id="PF00106">
    <property type="entry name" value="adh_short"/>
    <property type="match status" value="1"/>
</dbReference>
<evidence type="ECO:0000313" key="5">
    <source>
        <dbReference type="WBParaSite" id="ACRNAN_scaffold6233.g11426.t1"/>
    </source>
</evidence>
<dbReference type="InterPro" id="IPR020904">
    <property type="entry name" value="Sc_DH/Rdtase_CS"/>
</dbReference>
<dbReference type="AlphaFoldDB" id="A0A914E958"/>
<evidence type="ECO:0000256" key="3">
    <source>
        <dbReference type="RuleBase" id="RU000363"/>
    </source>
</evidence>
<evidence type="ECO:0000256" key="1">
    <source>
        <dbReference type="ARBA" id="ARBA00022857"/>
    </source>
</evidence>
<dbReference type="WBParaSite" id="ACRNAN_scaffold6233.g11426.t1">
    <property type="protein sequence ID" value="ACRNAN_scaffold6233.g11426.t1"/>
    <property type="gene ID" value="ACRNAN_scaffold6233.g11426"/>
</dbReference>
<keyword evidence="4" id="KW-1185">Reference proteome</keyword>
<accession>A0A914E958</accession>
<dbReference type="SUPFAM" id="SSF51735">
    <property type="entry name" value="NAD(P)-binding Rossmann-fold domains"/>
    <property type="match status" value="1"/>
</dbReference>
<dbReference type="InterPro" id="IPR002347">
    <property type="entry name" value="SDR_fam"/>
</dbReference>